<comment type="caution">
    <text evidence="2">The sequence shown here is derived from an EMBL/GenBank/DDBJ whole genome shotgun (WGS) entry which is preliminary data.</text>
</comment>
<dbReference type="Proteomes" id="UP000308488">
    <property type="component" value="Unassembled WGS sequence"/>
</dbReference>
<dbReference type="Gene3D" id="3.40.50.150">
    <property type="entry name" value="Vaccinia Virus protein VP39"/>
    <property type="match status" value="1"/>
</dbReference>
<feature type="domain" description="Methyltransferase type 11" evidence="1">
    <location>
        <begin position="126"/>
        <end position="220"/>
    </location>
</feature>
<accession>A0A4U6R0T5</accession>
<keyword evidence="2" id="KW-0808">Transferase</keyword>
<dbReference type="CDD" id="cd02440">
    <property type="entry name" value="AdoMet_MTases"/>
    <property type="match status" value="1"/>
</dbReference>
<evidence type="ECO:0000313" key="2">
    <source>
        <dbReference type="EMBL" id="TKV67274.1"/>
    </source>
</evidence>
<name>A0A4U6R0T5_9GAMM</name>
<sequence>MSELDGPNTREGGLFVCPQCRNRLLKQPESFRCGDCGKEYPVIFGIADFRIRSDRYLSLEEERAKARRLATEVEQSFSAMLDYYYDITDDVPPVLAARYKAYHYNSPRQARYSLERLGIASDDVILDVGCGTGGALIAAAEKGSQVYGMDIALRWLMICQQRLREQGISATLVCADIEASPFPDASFSKIVATDLLENVYSVEKSLSAMGRLLKADGKLWLAGSNKFCLGPHPSTRLWAIGYFPGKWRRRLVTRLRGVDSLRFINLISPARIIRYAERIGLHVNILSPRMVALDGEGTYPAIDRVMIKIYVAVARLPLLRQLLIWIGPAFEMALQKAPHSKESKGVDLA</sequence>
<evidence type="ECO:0000259" key="1">
    <source>
        <dbReference type="Pfam" id="PF08241"/>
    </source>
</evidence>
<protein>
    <submittedName>
        <fullName evidence="2">Class I SAM-dependent methyltransferase</fullName>
    </submittedName>
</protein>
<dbReference type="PANTHER" id="PTHR43861">
    <property type="entry name" value="TRANS-ACONITATE 2-METHYLTRANSFERASE-RELATED"/>
    <property type="match status" value="1"/>
</dbReference>
<dbReference type="SUPFAM" id="SSF53335">
    <property type="entry name" value="S-adenosyl-L-methionine-dependent methyltransferases"/>
    <property type="match status" value="1"/>
</dbReference>
<proteinExistence type="predicted"/>
<dbReference type="SUPFAM" id="SSF158997">
    <property type="entry name" value="Trm112p-like"/>
    <property type="match status" value="1"/>
</dbReference>
<dbReference type="AlphaFoldDB" id="A0A4U6R0T5"/>
<dbReference type="GO" id="GO:0008757">
    <property type="term" value="F:S-adenosylmethionine-dependent methyltransferase activity"/>
    <property type="evidence" value="ECO:0007669"/>
    <property type="project" value="InterPro"/>
</dbReference>
<dbReference type="InterPro" id="IPR029063">
    <property type="entry name" value="SAM-dependent_MTases_sf"/>
</dbReference>
<keyword evidence="2" id="KW-0489">Methyltransferase</keyword>
<gene>
    <name evidence="2" type="ORF">FDP08_03810</name>
</gene>
<reference evidence="2 3" key="1">
    <citation type="submission" date="2019-05" db="EMBL/GenBank/DDBJ databases">
        <title>Marinobacter panjinensis sp. nov., a moderately halophilic bacterium isolated from sea tidal flat environment.</title>
        <authorList>
            <person name="Yang W."/>
            <person name="An M."/>
            <person name="He W."/>
            <person name="Luo X."/>
            <person name="Zhu L."/>
            <person name="Chen G."/>
            <person name="Zhang Y."/>
            <person name="Wang Y."/>
        </authorList>
    </citation>
    <scope>NUCLEOTIDE SEQUENCE [LARGE SCALE GENOMIC DNA]</scope>
    <source>
        <strain evidence="2 3">PJ-16</strain>
    </source>
</reference>
<dbReference type="EMBL" id="SZYH01000001">
    <property type="protein sequence ID" value="TKV67274.1"/>
    <property type="molecule type" value="Genomic_DNA"/>
</dbReference>
<evidence type="ECO:0000313" key="3">
    <source>
        <dbReference type="Proteomes" id="UP000308488"/>
    </source>
</evidence>
<dbReference type="OrthoDB" id="9804312at2"/>
<dbReference type="InterPro" id="IPR013216">
    <property type="entry name" value="Methyltransf_11"/>
</dbReference>
<keyword evidence="3" id="KW-1185">Reference proteome</keyword>
<dbReference type="RefSeq" id="WP_137434693.1">
    <property type="nucleotide sequence ID" value="NZ_JANRHC010000005.1"/>
</dbReference>
<dbReference type="GO" id="GO:0032259">
    <property type="term" value="P:methylation"/>
    <property type="evidence" value="ECO:0007669"/>
    <property type="project" value="UniProtKB-KW"/>
</dbReference>
<dbReference type="Pfam" id="PF08241">
    <property type="entry name" value="Methyltransf_11"/>
    <property type="match status" value="1"/>
</dbReference>
<organism evidence="2 3">
    <name type="scientific">Marinobacter panjinensis</name>
    <dbReference type="NCBI Taxonomy" id="2576384"/>
    <lineage>
        <taxon>Bacteria</taxon>
        <taxon>Pseudomonadati</taxon>
        <taxon>Pseudomonadota</taxon>
        <taxon>Gammaproteobacteria</taxon>
        <taxon>Pseudomonadales</taxon>
        <taxon>Marinobacteraceae</taxon>
        <taxon>Marinobacter</taxon>
    </lineage>
</organism>